<accession>A0A2S7KLU8</accession>
<evidence type="ECO:0000259" key="1">
    <source>
        <dbReference type="Pfam" id="PF09359"/>
    </source>
</evidence>
<evidence type="ECO:0000313" key="3">
    <source>
        <dbReference type="Proteomes" id="UP000239800"/>
    </source>
</evidence>
<dbReference type="RefSeq" id="WP_181039927.1">
    <property type="nucleotide sequence ID" value="NZ_MQUB01000001.1"/>
</dbReference>
<dbReference type="InterPro" id="IPR033469">
    <property type="entry name" value="CYTH-like_dom_sf"/>
</dbReference>
<feature type="domain" description="VTC" evidence="1">
    <location>
        <begin position="18"/>
        <end position="237"/>
    </location>
</feature>
<reference evidence="2 3" key="1">
    <citation type="submission" date="2016-11" db="EMBL/GenBank/DDBJ databases">
        <title>Trade-off between light-utilization and light-protection in marine flavobacteria.</title>
        <authorList>
            <person name="Kumagai Y."/>
        </authorList>
    </citation>
    <scope>NUCLEOTIDE SEQUENCE [LARGE SCALE GENOMIC DNA]</scope>
    <source>
        <strain evidence="2 3">NBRC 107741</strain>
    </source>
</reference>
<dbReference type="EMBL" id="MQUB01000001">
    <property type="protein sequence ID" value="PQB03597.1"/>
    <property type="molecule type" value="Genomic_DNA"/>
</dbReference>
<dbReference type="AlphaFoldDB" id="A0A2S7KLU8"/>
<dbReference type="Pfam" id="PF09359">
    <property type="entry name" value="VTC"/>
    <property type="match status" value="1"/>
</dbReference>
<sequence length="242" mass="28594">MEKAVSRIYFEAKEEKLRFERKFVFPATDVADLIEKEVLTNSFCFSEIYHRRAVNNIYFDRPDMIFYHQNVEGDGNRKKYRIRWYGDDMTRIEKPVLEVKKKFGEVGDKESVKLKNLNTSLGDTDAFQVQSLIEQALFDQGDLDCLMEMQKLTPRLINTYERRYFLSFCGRFRITIDYNMRFFNPDLNDFLGAVKAIDNIVLELKYSREDDHAARQLSQEIGTRLSKNSKYVQGIDLFLFSA</sequence>
<evidence type="ECO:0000313" key="2">
    <source>
        <dbReference type="EMBL" id="PQB03597.1"/>
    </source>
</evidence>
<dbReference type="CDD" id="cd07750">
    <property type="entry name" value="PolyPPase_VTC_like"/>
    <property type="match status" value="1"/>
</dbReference>
<dbReference type="SUPFAM" id="SSF55154">
    <property type="entry name" value="CYTH-like phosphatases"/>
    <property type="match status" value="1"/>
</dbReference>
<dbReference type="GO" id="GO:0006799">
    <property type="term" value="P:polyphosphate biosynthetic process"/>
    <property type="evidence" value="ECO:0007669"/>
    <property type="project" value="UniProtKB-ARBA"/>
</dbReference>
<dbReference type="InterPro" id="IPR018966">
    <property type="entry name" value="VTC_domain"/>
</dbReference>
<organism evidence="2 3">
    <name type="scientific">Aureitalea marina</name>
    <dbReference type="NCBI Taxonomy" id="930804"/>
    <lineage>
        <taxon>Bacteria</taxon>
        <taxon>Pseudomonadati</taxon>
        <taxon>Bacteroidota</taxon>
        <taxon>Flavobacteriia</taxon>
        <taxon>Flavobacteriales</taxon>
        <taxon>Flavobacteriaceae</taxon>
        <taxon>Aureitalea</taxon>
    </lineage>
</organism>
<name>A0A2S7KLU8_9FLAO</name>
<dbReference type="InterPro" id="IPR042267">
    <property type="entry name" value="VTC_sf"/>
</dbReference>
<keyword evidence="3" id="KW-1185">Reference proteome</keyword>
<protein>
    <recommendedName>
        <fullName evidence="1">VTC domain-containing protein</fullName>
    </recommendedName>
</protein>
<dbReference type="Gene3D" id="3.20.100.30">
    <property type="entry name" value="VTC, catalytic tunnel domain"/>
    <property type="match status" value="1"/>
</dbReference>
<proteinExistence type="predicted"/>
<gene>
    <name evidence="2" type="ORF">BST85_00795</name>
</gene>
<comment type="caution">
    <text evidence="2">The sequence shown here is derived from an EMBL/GenBank/DDBJ whole genome shotgun (WGS) entry which is preliminary data.</text>
</comment>
<dbReference type="Proteomes" id="UP000239800">
    <property type="component" value="Unassembled WGS sequence"/>
</dbReference>